<dbReference type="EMBL" id="FTPU01000012">
    <property type="protein sequence ID" value="SIT96692.1"/>
    <property type="molecule type" value="Genomic_DNA"/>
</dbReference>
<organism evidence="1 2">
    <name type="scientific">Epilithonimonas bovis DSM 19482</name>
    <dbReference type="NCBI Taxonomy" id="1121284"/>
    <lineage>
        <taxon>Bacteria</taxon>
        <taxon>Pseudomonadati</taxon>
        <taxon>Bacteroidota</taxon>
        <taxon>Flavobacteriia</taxon>
        <taxon>Flavobacteriales</taxon>
        <taxon>Weeksellaceae</taxon>
        <taxon>Chryseobacterium group</taxon>
        <taxon>Epilithonimonas</taxon>
    </lineage>
</organism>
<protein>
    <submittedName>
        <fullName evidence="1">Uncharacterized protein</fullName>
    </submittedName>
</protein>
<dbReference type="AlphaFoldDB" id="A0A1U7PXK4"/>
<sequence length="64" mass="7151">MKRNFEILFAGLFGTVAVLSVIATRKYFKNKSYNSEYSDHHLLFGNSSKTYAAPGDGVELDAFL</sequence>
<dbReference type="STRING" id="1121284.SAMN05660493_01385"/>
<gene>
    <name evidence="1" type="ORF">SAMN05660493_01385</name>
</gene>
<proteinExistence type="predicted"/>
<reference evidence="2" key="1">
    <citation type="submission" date="2016-10" db="EMBL/GenBank/DDBJ databases">
        <authorList>
            <person name="Varghese N."/>
            <person name="Submissions S."/>
        </authorList>
    </citation>
    <scope>NUCLEOTIDE SEQUENCE [LARGE SCALE GENOMIC DNA]</scope>
    <source>
        <strain evidence="2">DSM 19482</strain>
    </source>
</reference>
<evidence type="ECO:0000313" key="1">
    <source>
        <dbReference type="EMBL" id="SIT96692.1"/>
    </source>
</evidence>
<evidence type="ECO:0000313" key="2">
    <source>
        <dbReference type="Proteomes" id="UP000187261"/>
    </source>
</evidence>
<accession>A0A1U7PXK4</accession>
<dbReference type="RefSeq" id="WP_076782904.1">
    <property type="nucleotide sequence ID" value="NZ_FTPU01000012.1"/>
</dbReference>
<keyword evidence="2" id="KW-1185">Reference proteome</keyword>
<dbReference type="OrthoDB" id="1263748at2"/>
<dbReference type="Proteomes" id="UP000187261">
    <property type="component" value="Unassembled WGS sequence"/>
</dbReference>
<name>A0A1U7PXK4_9FLAO</name>